<protein>
    <submittedName>
        <fullName evidence="2">Helix-turn-helix domain protein</fullName>
    </submittedName>
</protein>
<feature type="domain" description="HTH cro/C1-type" evidence="1">
    <location>
        <begin position="7"/>
        <end position="45"/>
    </location>
</feature>
<dbReference type="Pfam" id="PF13560">
    <property type="entry name" value="HTH_31"/>
    <property type="match status" value="1"/>
</dbReference>
<dbReference type="CDD" id="cd00093">
    <property type="entry name" value="HTH_XRE"/>
    <property type="match status" value="1"/>
</dbReference>
<evidence type="ECO:0000313" key="2">
    <source>
        <dbReference type="EMBL" id="DAF95928.1"/>
    </source>
</evidence>
<dbReference type="InterPro" id="IPR001387">
    <property type="entry name" value="Cro/C1-type_HTH"/>
</dbReference>
<dbReference type="GO" id="GO:0003677">
    <property type="term" value="F:DNA binding"/>
    <property type="evidence" value="ECO:0007669"/>
    <property type="project" value="InterPro"/>
</dbReference>
<dbReference type="SUPFAM" id="SSF47413">
    <property type="entry name" value="lambda repressor-like DNA-binding domains"/>
    <property type="match status" value="1"/>
</dbReference>
<reference evidence="2" key="1">
    <citation type="journal article" date="2021" name="Proc. Natl. Acad. Sci. U.S.A.">
        <title>A Catalog of Tens of Thousands of Viruses from Human Metagenomes Reveals Hidden Associations with Chronic Diseases.</title>
        <authorList>
            <person name="Tisza M.J."/>
            <person name="Buck C.B."/>
        </authorList>
    </citation>
    <scope>NUCLEOTIDE SEQUENCE</scope>
    <source>
        <strain evidence="2">CtwVB15</strain>
    </source>
</reference>
<dbReference type="InterPro" id="IPR010982">
    <property type="entry name" value="Lambda_DNA-bd_dom_sf"/>
</dbReference>
<dbReference type="PROSITE" id="PS50943">
    <property type="entry name" value="HTH_CROC1"/>
    <property type="match status" value="1"/>
</dbReference>
<name>A0A8S5UN69_9CAUD</name>
<accession>A0A8S5UN69</accession>
<sequence>MTNAEKLKAIRLILGLNQIEMAEKLGCSQAWVWKTENGKVEATNDYQRAAVDLLRANQSRVVEIITMCAALIEPSGKVS</sequence>
<dbReference type="EMBL" id="BK016112">
    <property type="protein sequence ID" value="DAF95928.1"/>
    <property type="molecule type" value="Genomic_DNA"/>
</dbReference>
<organism evidence="2">
    <name type="scientific">Myoviridae sp. ctwVB15</name>
    <dbReference type="NCBI Taxonomy" id="2825208"/>
    <lineage>
        <taxon>Viruses</taxon>
        <taxon>Duplodnaviria</taxon>
        <taxon>Heunggongvirae</taxon>
        <taxon>Uroviricota</taxon>
        <taxon>Caudoviricetes</taxon>
    </lineage>
</organism>
<evidence type="ECO:0000259" key="1">
    <source>
        <dbReference type="PROSITE" id="PS50943"/>
    </source>
</evidence>
<dbReference type="Gene3D" id="1.10.260.40">
    <property type="entry name" value="lambda repressor-like DNA-binding domains"/>
    <property type="match status" value="1"/>
</dbReference>
<proteinExistence type="predicted"/>